<gene>
    <name evidence="1" type="ORF">SNAT2548_LOCUS1219</name>
</gene>
<dbReference type="EMBL" id="CAJNDS010000065">
    <property type="protein sequence ID" value="CAE6941408.1"/>
    <property type="molecule type" value="Genomic_DNA"/>
</dbReference>
<sequence length="176" mass="20459">MWRLLNSPPSVMREPTILASALQTTGARWSAQHAEATALRHRLEVLVRNLDSGEGEEVDKDWIHRFVTSHQRLVELGCRLEAGFVDIDAELRRLQVGYLCQPSLVMHEFLVPLHAGRRRSIQVSVRKLRWRVRRQSFTSAKHQRMIPVRQMNSKLPRTLKMTTRPWSALRKARKPA</sequence>
<protein>
    <submittedName>
        <fullName evidence="1">Uncharacterized protein</fullName>
    </submittedName>
</protein>
<reference evidence="1" key="1">
    <citation type="submission" date="2021-02" db="EMBL/GenBank/DDBJ databases">
        <authorList>
            <person name="Dougan E. K."/>
            <person name="Rhodes N."/>
            <person name="Thang M."/>
            <person name="Chan C."/>
        </authorList>
    </citation>
    <scope>NUCLEOTIDE SEQUENCE</scope>
</reference>
<keyword evidence="2" id="KW-1185">Reference proteome</keyword>
<dbReference type="AlphaFoldDB" id="A0A812H5I2"/>
<evidence type="ECO:0000313" key="2">
    <source>
        <dbReference type="Proteomes" id="UP000604046"/>
    </source>
</evidence>
<comment type="caution">
    <text evidence="1">The sequence shown here is derived from an EMBL/GenBank/DDBJ whole genome shotgun (WGS) entry which is preliminary data.</text>
</comment>
<dbReference type="Proteomes" id="UP000604046">
    <property type="component" value="Unassembled WGS sequence"/>
</dbReference>
<dbReference type="OrthoDB" id="427492at2759"/>
<proteinExistence type="predicted"/>
<accession>A0A812H5I2</accession>
<evidence type="ECO:0000313" key="1">
    <source>
        <dbReference type="EMBL" id="CAE6941408.1"/>
    </source>
</evidence>
<name>A0A812H5I2_9DINO</name>
<organism evidence="1 2">
    <name type="scientific">Symbiodinium natans</name>
    <dbReference type="NCBI Taxonomy" id="878477"/>
    <lineage>
        <taxon>Eukaryota</taxon>
        <taxon>Sar</taxon>
        <taxon>Alveolata</taxon>
        <taxon>Dinophyceae</taxon>
        <taxon>Suessiales</taxon>
        <taxon>Symbiodiniaceae</taxon>
        <taxon>Symbiodinium</taxon>
    </lineage>
</organism>